<dbReference type="InterPro" id="IPR029053">
    <property type="entry name" value="Viral_coat"/>
</dbReference>
<evidence type="ECO:0000256" key="1">
    <source>
        <dbReference type="ARBA" id="ARBA00004328"/>
    </source>
</evidence>
<dbReference type="GO" id="GO:0046740">
    <property type="term" value="P:transport of virus in host, cell to cell"/>
    <property type="evidence" value="ECO:0007669"/>
    <property type="project" value="UniProtKB-KW"/>
</dbReference>
<evidence type="ECO:0000256" key="3">
    <source>
        <dbReference type="ARBA" id="ARBA00022844"/>
    </source>
</evidence>
<reference evidence="6" key="1">
    <citation type="journal article" date="2020" name="Plant Dis.">
        <title>First report of lettuce necrotic leaf curl virus infecting cultivated lettuce in France.</title>
        <authorList>
            <person name="Svanella-Dumas L."/>
            <person name="Marais A."/>
            <person name="Faure C."/>
            <person name="Lefebvre M."/>
            <person name="Gaudin J."/>
            <person name="Candresse T."/>
        </authorList>
    </citation>
    <scope>NUCLEOTIDE SEQUENCE</scope>
    <source>
        <strain evidence="6">JG3</strain>
    </source>
</reference>
<accession>A0A891XJH2</accession>
<name>A0A891XJH2_9SECO</name>
<keyword evidence="3" id="KW-0946">Virion</keyword>
<dbReference type="Gene3D" id="2.60.120.20">
    <property type="match status" value="2"/>
</dbReference>
<dbReference type="EMBL" id="MW172271">
    <property type="protein sequence ID" value="QRN45897.1"/>
    <property type="molecule type" value="Genomic_RNA"/>
</dbReference>
<sequence>MSPPKTGKRTRQAPPPNPQIMMPSSSRGLGMGTSINSQSTQHLSAQVQEFFDAVNNVSSANKKNGMGCFTIVRADSAEPVAALLAEERAKQSVMEKWNVLKSYVTSNADAYNQYFHLHGVIFIMVPHVMDTDPGEVRIDLFSGNTPHAPIDTHTFKLGDGPAVAIMNSPFCVPIIPKMTPFYYVVRCMGSDALVPCSVMAMWKQDITTKVAAYHQDTGISWALERLNHPKLVKSSEAAAKLISNYYSSGNLQNDKTPEAFLGLSKSTKHMDVGALLHNEEQSRRSTIREVARVVSSRYPDLYVPAGPCKLHSDPDEEDDGSSLRSANVHTNLKAQMGGRHDNALFNVAMGFCGRQHDETMYGEGLLAQNPWMVEAANLQRCLDGKVVPFEVDDDDYHEIGVFTKWEHFVYLVLKEDEDPDDLKSEYPDEFEKFKHIVDTTMPHEMEVVQGMLERIVDRARRSADVVVGCDAGNCTCETAFFEVEDPTPIECPLEAQAGNVVLHDQANDVTKGNTFLTTISHEEEAEDIFLDASSELFDFTSSVVDMPFKELEVAQPAMVQSNAFFEVGVFEFTWSASNEHCEQLLEIPLPDAFNKKNTYHPAGVELIRFFDAGIMEFSAEVNLSASFAVTGKLVLVWDEGDVLGARKDNINQASLLTTGFMLVGATQATTAQLTFKPTGIGKFVPFDPEVTSSKLGSLRLYVLYPIICADPTTTFPGHVHLRARMISTNIMQPPRIKAQIAGGMPIGQAQMEEIPCSQIIASSIWPSSSVMGESFVFTFSPASVFEQDGILQPSLLCNLFRNCRWWTGECEFELHFDKSVFHSGSLGIGFGSIASEFKTAGDIYNTTHVIANLGDHDTFRFSLSMNAWNGKNLFSTGRKSSLPKLEHRANMRIFITVIKPLVTTNQALPSVNFYLRLRRIKNLVLGGSTPIRPVFGHWKQGKSGTDFFYSESDGPQADLLAELLKKNLPAAIKPRGLGEAKAQKKTELEAQLTMRQKLQGSVRQYLVPAIDDEKRYLVIPVAPWSYNFKDRSVVASEVNPLIDICSSFLYWSGSIRYTLIFHRRQSSANIGGIVTVCYEASGYPIEPGLHAGKQPISSGGGRHWNLVLGPDKLVHSFVVQDDKWFQRRYTLYKRFDDTKSRNDTLDDRLGNLVIYLPSSKVVLQVEIQISLGDDFQFSHARVPTSASEKVVGDMTSHIYRLDRDHFKPVEGTAGVLASSTTS</sequence>
<protein>
    <submittedName>
        <fullName evidence="6">Polyprotein</fullName>
    </submittedName>
</protein>
<feature type="compositionally biased region" description="Polar residues" evidence="5">
    <location>
        <begin position="22"/>
        <end position="38"/>
    </location>
</feature>
<dbReference type="Pfam" id="PF00803">
    <property type="entry name" value="3A"/>
    <property type="match status" value="1"/>
</dbReference>
<dbReference type="InterPro" id="IPR000603">
    <property type="entry name" value="MPV"/>
</dbReference>
<evidence type="ECO:0000256" key="2">
    <source>
        <dbReference type="ARBA" id="ARBA00022448"/>
    </source>
</evidence>
<proteinExistence type="predicted"/>
<feature type="compositionally biased region" description="Basic residues" evidence="5">
    <location>
        <begin position="1"/>
        <end position="11"/>
    </location>
</feature>
<keyword evidence="2" id="KW-0813">Transport</keyword>
<evidence type="ECO:0000256" key="4">
    <source>
        <dbReference type="ARBA" id="ARBA00023031"/>
    </source>
</evidence>
<evidence type="ECO:0000256" key="5">
    <source>
        <dbReference type="SAM" id="MobiDB-lite"/>
    </source>
</evidence>
<dbReference type="GO" id="GO:0044423">
    <property type="term" value="C:virion component"/>
    <property type="evidence" value="ECO:0007669"/>
    <property type="project" value="UniProtKB-KW"/>
</dbReference>
<organism evidence="6">
    <name type="scientific">Lettuce necrotic leaf curl virus</name>
    <dbReference type="NCBI Taxonomy" id="1358807"/>
    <lineage>
        <taxon>Viruses</taxon>
        <taxon>Riboviria</taxon>
        <taxon>Orthornavirae</taxon>
        <taxon>Pisuviricota</taxon>
        <taxon>Pisoniviricetes</taxon>
        <taxon>Picornavirales</taxon>
        <taxon>Secoviridae</taxon>
        <taxon>Torradovirus</taxon>
        <taxon>Torradovirus lactucae</taxon>
    </lineage>
</organism>
<comment type="subcellular location">
    <subcellularLocation>
        <location evidence="1">Virion</location>
    </subcellularLocation>
</comment>
<feature type="region of interest" description="Disordered" evidence="5">
    <location>
        <begin position="1"/>
        <end position="38"/>
    </location>
</feature>
<evidence type="ECO:0000313" key="6">
    <source>
        <dbReference type="EMBL" id="QRN45897.1"/>
    </source>
</evidence>
<keyword evidence="4" id="KW-0916">Viral movement protein</keyword>
<dbReference type="SUPFAM" id="SSF88633">
    <property type="entry name" value="Positive stranded ssRNA viruses"/>
    <property type="match status" value="1"/>
</dbReference>